<name>A0ABU2AHZ5_9ACTN</name>
<accession>A0ABU2AHZ5</accession>
<proteinExistence type="predicted"/>
<gene>
    <name evidence="1" type="ORF">J2S69_000560</name>
</gene>
<sequence length="147" mass="15884">MTTVVTERPSEEIAKLARDLRALGGKTSRDLNKRYKASVGIIAGAARARASWSRQIPAALKVRTSNSLSKPGADIVVGGLRHARLYEGLTKGGRGTFRHKTFGRGGTGWVSQKTRPYIRPSVAEGRERLKTDVDGAVIDAARAQGWT</sequence>
<dbReference type="Proteomes" id="UP001183604">
    <property type="component" value="Unassembled WGS sequence"/>
</dbReference>
<evidence type="ECO:0000313" key="2">
    <source>
        <dbReference type="Proteomes" id="UP001183604"/>
    </source>
</evidence>
<evidence type="ECO:0008006" key="3">
    <source>
        <dbReference type="Google" id="ProtNLM"/>
    </source>
</evidence>
<dbReference type="RefSeq" id="WP_310283846.1">
    <property type="nucleotide sequence ID" value="NZ_BAAAOM010000002.1"/>
</dbReference>
<protein>
    <recommendedName>
        <fullName evidence="3">HK97 gp10 family phage protein</fullName>
    </recommendedName>
</protein>
<keyword evidence="2" id="KW-1185">Reference proteome</keyword>
<organism evidence="1 2">
    <name type="scientific">Glycomyces lechevalierae</name>
    <dbReference type="NCBI Taxonomy" id="256034"/>
    <lineage>
        <taxon>Bacteria</taxon>
        <taxon>Bacillati</taxon>
        <taxon>Actinomycetota</taxon>
        <taxon>Actinomycetes</taxon>
        <taxon>Glycomycetales</taxon>
        <taxon>Glycomycetaceae</taxon>
        <taxon>Glycomyces</taxon>
    </lineage>
</organism>
<reference evidence="1 2" key="1">
    <citation type="submission" date="2023-07" db="EMBL/GenBank/DDBJ databases">
        <title>Sequencing the genomes of 1000 actinobacteria strains.</title>
        <authorList>
            <person name="Klenk H.-P."/>
        </authorList>
    </citation>
    <scope>NUCLEOTIDE SEQUENCE [LARGE SCALE GENOMIC DNA]</scope>
    <source>
        <strain evidence="1 2">DSM 44724</strain>
    </source>
</reference>
<evidence type="ECO:0000313" key="1">
    <source>
        <dbReference type="EMBL" id="MDR7336841.1"/>
    </source>
</evidence>
<comment type="caution">
    <text evidence="1">The sequence shown here is derived from an EMBL/GenBank/DDBJ whole genome shotgun (WGS) entry which is preliminary data.</text>
</comment>
<dbReference type="EMBL" id="JAVDYD010000001">
    <property type="protein sequence ID" value="MDR7336841.1"/>
    <property type="molecule type" value="Genomic_DNA"/>
</dbReference>